<proteinExistence type="predicted"/>
<dbReference type="Proteomes" id="UP000823775">
    <property type="component" value="Unassembled WGS sequence"/>
</dbReference>
<name>A0ABS8VFT3_DATST</name>
<comment type="caution">
    <text evidence="1">The sequence shown here is derived from an EMBL/GenBank/DDBJ whole genome shotgun (WGS) entry which is preliminary data.</text>
</comment>
<reference evidence="1 2" key="1">
    <citation type="journal article" date="2021" name="BMC Genomics">
        <title>Datura genome reveals duplications of psychoactive alkaloid biosynthetic genes and high mutation rate following tissue culture.</title>
        <authorList>
            <person name="Rajewski A."/>
            <person name="Carter-House D."/>
            <person name="Stajich J."/>
            <person name="Litt A."/>
        </authorList>
    </citation>
    <scope>NUCLEOTIDE SEQUENCE [LARGE SCALE GENOMIC DNA]</scope>
    <source>
        <strain evidence="1">AR-01</strain>
    </source>
</reference>
<dbReference type="EMBL" id="JACEIK010004309">
    <property type="protein sequence ID" value="MCD9645008.1"/>
    <property type="molecule type" value="Genomic_DNA"/>
</dbReference>
<keyword evidence="2" id="KW-1185">Reference proteome</keyword>
<organism evidence="1 2">
    <name type="scientific">Datura stramonium</name>
    <name type="common">Jimsonweed</name>
    <name type="synonym">Common thornapple</name>
    <dbReference type="NCBI Taxonomy" id="4076"/>
    <lineage>
        <taxon>Eukaryota</taxon>
        <taxon>Viridiplantae</taxon>
        <taxon>Streptophyta</taxon>
        <taxon>Embryophyta</taxon>
        <taxon>Tracheophyta</taxon>
        <taxon>Spermatophyta</taxon>
        <taxon>Magnoliopsida</taxon>
        <taxon>eudicotyledons</taxon>
        <taxon>Gunneridae</taxon>
        <taxon>Pentapetalae</taxon>
        <taxon>asterids</taxon>
        <taxon>lamiids</taxon>
        <taxon>Solanales</taxon>
        <taxon>Solanaceae</taxon>
        <taxon>Solanoideae</taxon>
        <taxon>Datureae</taxon>
        <taxon>Datura</taxon>
    </lineage>
</organism>
<evidence type="ECO:0000313" key="1">
    <source>
        <dbReference type="EMBL" id="MCD9645008.1"/>
    </source>
</evidence>
<accession>A0ABS8VFT3</accession>
<feature type="non-terminal residue" evidence="1">
    <location>
        <position position="1"/>
    </location>
</feature>
<evidence type="ECO:0000313" key="2">
    <source>
        <dbReference type="Proteomes" id="UP000823775"/>
    </source>
</evidence>
<gene>
    <name evidence="1" type="ORF">HAX54_033636</name>
</gene>
<protein>
    <submittedName>
        <fullName evidence="1">Uncharacterized protein</fullName>
    </submittedName>
</protein>
<sequence>LVSELVSGRWCGKPNGGENLSQEVESQGGVSVRLALGEPHIGLGESHIGLGESHIG</sequence>